<feature type="transmembrane region" description="Helical" evidence="6">
    <location>
        <begin position="51"/>
        <end position="72"/>
    </location>
</feature>
<evidence type="ECO:0000313" key="8">
    <source>
        <dbReference type="Proteomes" id="UP000015350"/>
    </source>
</evidence>
<dbReference type="Pfam" id="PF03741">
    <property type="entry name" value="TerC"/>
    <property type="match status" value="1"/>
</dbReference>
<dbReference type="STRING" id="1316936.K678_07031"/>
<name>S9S8J2_MAGFU</name>
<evidence type="ECO:0000256" key="3">
    <source>
        <dbReference type="ARBA" id="ARBA00022692"/>
    </source>
</evidence>
<dbReference type="eggNOG" id="COG0861">
    <property type="taxonomic scope" value="Bacteria"/>
</dbReference>
<feature type="transmembrane region" description="Helical" evidence="6">
    <location>
        <begin position="123"/>
        <end position="146"/>
    </location>
</feature>
<evidence type="ECO:0000256" key="5">
    <source>
        <dbReference type="ARBA" id="ARBA00023136"/>
    </source>
</evidence>
<dbReference type="EMBL" id="AQPH01000019">
    <property type="protein sequence ID" value="EPY02212.1"/>
    <property type="molecule type" value="Genomic_DNA"/>
</dbReference>
<dbReference type="Proteomes" id="UP000015350">
    <property type="component" value="Unassembled WGS sequence"/>
</dbReference>
<feature type="transmembrane region" description="Helical" evidence="6">
    <location>
        <begin position="225"/>
        <end position="243"/>
    </location>
</feature>
<dbReference type="RefSeq" id="WP_021131757.1">
    <property type="nucleotide sequence ID" value="NZ_AQPH01000019.1"/>
</dbReference>
<dbReference type="OrthoDB" id="9805314at2"/>
<evidence type="ECO:0000256" key="6">
    <source>
        <dbReference type="SAM" id="Phobius"/>
    </source>
</evidence>
<dbReference type="GO" id="GO:0016020">
    <property type="term" value="C:membrane"/>
    <property type="evidence" value="ECO:0007669"/>
    <property type="project" value="UniProtKB-SubCell"/>
</dbReference>
<feature type="transmembrane region" description="Helical" evidence="6">
    <location>
        <begin position="12"/>
        <end position="31"/>
    </location>
</feature>
<comment type="subcellular location">
    <subcellularLocation>
        <location evidence="1">Membrane</location>
        <topology evidence="1">Multi-pass membrane protein</topology>
    </subcellularLocation>
</comment>
<evidence type="ECO:0000256" key="2">
    <source>
        <dbReference type="ARBA" id="ARBA00007511"/>
    </source>
</evidence>
<dbReference type="AlphaFoldDB" id="S9S8J2"/>
<keyword evidence="3 6" id="KW-0812">Transmembrane</keyword>
<evidence type="ECO:0000256" key="1">
    <source>
        <dbReference type="ARBA" id="ARBA00004141"/>
    </source>
</evidence>
<evidence type="ECO:0000313" key="7">
    <source>
        <dbReference type="EMBL" id="EPY02212.1"/>
    </source>
</evidence>
<keyword evidence="5 6" id="KW-0472">Membrane</keyword>
<proteinExistence type="inferred from homology"/>
<evidence type="ECO:0000256" key="4">
    <source>
        <dbReference type="ARBA" id="ARBA00022989"/>
    </source>
</evidence>
<dbReference type="PANTHER" id="PTHR30238:SF4">
    <property type="entry name" value="SLL1022 PROTEIN"/>
    <property type="match status" value="1"/>
</dbReference>
<sequence length="258" mass="27661">MEWLTNPEIWLSLATLSLLEIVLGIDNLVYLSILSNRLPVHLRPLGRRLGLGFAVLTRIALLGSLTWIAGLVEPVFSVWGHPVSWRDIILIGGGVFLVAKATHEIHGSLEGEDDESDRASPEASSVAAVAVPATAGLLSVTAQIAVLDIVFSLDSVITAVGMASHIEVMVAAVLLAALVMVVASGPMSRLIERHPTIKMLALAFLLLIGVALVADGTGFHIPKGYLYFAMAFSLGIEVLNLMVRNGRRKPVRLRTPLR</sequence>
<organism evidence="7 8">
    <name type="scientific">Magnetospirillum fulvum MGU-K5</name>
    <dbReference type="NCBI Taxonomy" id="1316936"/>
    <lineage>
        <taxon>Bacteria</taxon>
        <taxon>Pseudomonadati</taxon>
        <taxon>Pseudomonadota</taxon>
        <taxon>Alphaproteobacteria</taxon>
        <taxon>Rhodospirillales</taxon>
        <taxon>Rhodospirillaceae</taxon>
        <taxon>Magnetospirillum</taxon>
    </lineage>
</organism>
<reference evidence="7 8" key="1">
    <citation type="submission" date="2013-04" db="EMBL/GenBank/DDBJ databases">
        <authorList>
            <person name="Kuznetsov B."/>
            <person name="Ivanovsky R."/>
        </authorList>
    </citation>
    <scope>NUCLEOTIDE SEQUENCE [LARGE SCALE GENOMIC DNA]</scope>
    <source>
        <strain evidence="7 8">MGU-K5</strain>
    </source>
</reference>
<keyword evidence="4 6" id="KW-1133">Transmembrane helix</keyword>
<comment type="similarity">
    <text evidence="2">Belongs to the TerC family.</text>
</comment>
<dbReference type="InterPro" id="IPR005496">
    <property type="entry name" value="Integral_membrane_TerC"/>
</dbReference>
<comment type="caution">
    <text evidence="7">The sequence shown here is derived from an EMBL/GenBank/DDBJ whole genome shotgun (WGS) entry which is preliminary data.</text>
</comment>
<dbReference type="PANTHER" id="PTHR30238">
    <property type="entry name" value="MEMBRANE BOUND PREDICTED REDOX MODULATOR"/>
    <property type="match status" value="1"/>
</dbReference>
<feature type="transmembrane region" description="Helical" evidence="6">
    <location>
        <begin position="166"/>
        <end position="187"/>
    </location>
</feature>
<dbReference type="PATRIC" id="fig|1316936.3.peg.1409"/>
<feature type="transmembrane region" description="Helical" evidence="6">
    <location>
        <begin position="199"/>
        <end position="219"/>
    </location>
</feature>
<protein>
    <submittedName>
        <fullName evidence="7">Membrane protein TerC</fullName>
    </submittedName>
</protein>
<accession>S9S8J2</accession>
<gene>
    <name evidence="7" type="ORF">K678_07031</name>
</gene>